<evidence type="ECO:0000313" key="2">
    <source>
        <dbReference type="EMBL" id="MFC7128555.1"/>
    </source>
</evidence>
<protein>
    <recommendedName>
        <fullName evidence="4">DUF4145 domain-containing protein</fullName>
    </recommendedName>
</protein>
<dbReference type="RefSeq" id="WP_390242915.1">
    <property type="nucleotide sequence ID" value="NZ_JBHTAB010000001.1"/>
</dbReference>
<evidence type="ECO:0008006" key="4">
    <source>
        <dbReference type="Google" id="ProtNLM"/>
    </source>
</evidence>
<keyword evidence="1" id="KW-0175">Coiled coil</keyword>
<dbReference type="Proteomes" id="UP001596460">
    <property type="component" value="Unassembled WGS sequence"/>
</dbReference>
<evidence type="ECO:0000313" key="3">
    <source>
        <dbReference type="Proteomes" id="UP001596460"/>
    </source>
</evidence>
<reference evidence="2 3" key="1">
    <citation type="journal article" date="2019" name="Int. J. Syst. Evol. Microbiol.">
        <title>The Global Catalogue of Microorganisms (GCM) 10K type strain sequencing project: providing services to taxonomists for standard genome sequencing and annotation.</title>
        <authorList>
            <consortium name="The Broad Institute Genomics Platform"/>
            <consortium name="The Broad Institute Genome Sequencing Center for Infectious Disease"/>
            <person name="Wu L."/>
            <person name="Ma J."/>
        </authorList>
    </citation>
    <scope>NUCLEOTIDE SEQUENCE [LARGE SCALE GENOMIC DNA]</scope>
    <source>
        <strain evidence="2 3">DSM 26526</strain>
    </source>
</reference>
<gene>
    <name evidence="2" type="ORF">ACFQI8_03995</name>
</gene>
<organism evidence="2 3">
    <name type="scientific">Haloferax chudinovii</name>
    <dbReference type="NCBI Taxonomy" id="1109010"/>
    <lineage>
        <taxon>Archaea</taxon>
        <taxon>Methanobacteriati</taxon>
        <taxon>Methanobacteriota</taxon>
        <taxon>Stenosarchaea group</taxon>
        <taxon>Halobacteria</taxon>
        <taxon>Halobacteriales</taxon>
        <taxon>Haloferacaceae</taxon>
        <taxon>Haloferax</taxon>
    </lineage>
</organism>
<proteinExistence type="predicted"/>
<dbReference type="EMBL" id="JBHTAB010000001">
    <property type="protein sequence ID" value="MFC7128555.1"/>
    <property type="molecule type" value="Genomic_DNA"/>
</dbReference>
<keyword evidence="3" id="KW-1185">Reference proteome</keyword>
<dbReference type="AlphaFoldDB" id="A0ABD5XBM2"/>
<evidence type="ECO:0000256" key="1">
    <source>
        <dbReference type="SAM" id="Coils"/>
    </source>
</evidence>
<sequence length="256" mass="29259">MSAPIDAIEQEVERLEQDAREIEESYTEFFGQCSVEQNGLEVFWKTPPESASENQRKALHDYELWYNSARVLVSEYMSTRLTDFEALYDDFKSRLQLNISAKRGIKIVLDAQHSDFDTQRGIVNSIPARVRVEELKVRKQVSKDVSQGELDKARDLFDNGEVRAGGVIAGIALERYLLMLCQNSDSDIEYNYNDGISALAQKLYEADEIDSSPYSHLQHLATIRADCAHANEVEPDESDVRRLLEDAEDYIRGRKI</sequence>
<comment type="caution">
    <text evidence="2">The sequence shown here is derived from an EMBL/GenBank/DDBJ whole genome shotgun (WGS) entry which is preliminary data.</text>
</comment>
<feature type="coiled-coil region" evidence="1">
    <location>
        <begin position="5"/>
        <end position="32"/>
    </location>
</feature>
<accession>A0ABD5XBM2</accession>
<name>A0ABD5XBM2_9EURY</name>